<keyword evidence="4" id="KW-0472">Membrane</keyword>
<dbReference type="GO" id="GO:0004222">
    <property type="term" value="F:metalloendopeptidase activity"/>
    <property type="evidence" value="ECO:0007669"/>
    <property type="project" value="TreeGrafter"/>
</dbReference>
<evidence type="ECO:0000256" key="4">
    <source>
        <dbReference type="SAM" id="Phobius"/>
    </source>
</evidence>
<evidence type="ECO:0000256" key="1">
    <source>
        <dbReference type="ARBA" id="ARBA00022729"/>
    </source>
</evidence>
<gene>
    <name evidence="6" type="ORF">COT24_05160</name>
</gene>
<keyword evidence="4" id="KW-1133">Transmembrane helix</keyword>
<proteinExistence type="predicted"/>
<evidence type="ECO:0000313" key="6">
    <source>
        <dbReference type="EMBL" id="PIS42096.1"/>
    </source>
</evidence>
<keyword evidence="1" id="KW-0732">Signal</keyword>
<dbReference type="Gene3D" id="6.10.250.3150">
    <property type="match status" value="1"/>
</dbReference>
<keyword evidence="4" id="KW-0812">Transmembrane</keyword>
<accession>A0A2H0YUI2</accession>
<evidence type="ECO:0000313" key="7">
    <source>
        <dbReference type="Proteomes" id="UP000231542"/>
    </source>
</evidence>
<evidence type="ECO:0000259" key="5">
    <source>
        <dbReference type="Pfam" id="PF01551"/>
    </source>
</evidence>
<dbReference type="PANTHER" id="PTHR21666">
    <property type="entry name" value="PEPTIDASE-RELATED"/>
    <property type="match status" value="1"/>
</dbReference>
<dbReference type="InterPro" id="IPR016047">
    <property type="entry name" value="M23ase_b-sheet_dom"/>
</dbReference>
<dbReference type="AlphaFoldDB" id="A0A2H0YUI2"/>
<dbReference type="Proteomes" id="UP000231542">
    <property type="component" value="Unassembled WGS sequence"/>
</dbReference>
<name>A0A2H0YUI2_9BACT</name>
<dbReference type="InterPro" id="IPR050570">
    <property type="entry name" value="Cell_wall_metabolism_enzyme"/>
</dbReference>
<feature type="region of interest" description="Disordered" evidence="3">
    <location>
        <begin position="229"/>
        <end position="252"/>
    </location>
</feature>
<reference evidence="6 7" key="1">
    <citation type="submission" date="2017-09" db="EMBL/GenBank/DDBJ databases">
        <title>Depth-based differentiation of microbial function through sediment-hosted aquifers and enrichment of novel symbionts in the deep terrestrial subsurface.</title>
        <authorList>
            <person name="Probst A.J."/>
            <person name="Ladd B."/>
            <person name="Jarett J.K."/>
            <person name="Geller-Mcgrath D.E."/>
            <person name="Sieber C.M."/>
            <person name="Emerson J.B."/>
            <person name="Anantharaman K."/>
            <person name="Thomas B.C."/>
            <person name="Malmstrom R."/>
            <person name="Stieglmeier M."/>
            <person name="Klingl A."/>
            <person name="Woyke T."/>
            <person name="Ryan C.M."/>
            <person name="Banfield J.F."/>
        </authorList>
    </citation>
    <scope>NUCLEOTIDE SEQUENCE [LARGE SCALE GENOMIC DNA]</scope>
    <source>
        <strain evidence="6">CG08_land_8_20_14_0_20_40_16</strain>
    </source>
</reference>
<evidence type="ECO:0000256" key="2">
    <source>
        <dbReference type="SAM" id="Coils"/>
    </source>
</evidence>
<dbReference type="CDD" id="cd12797">
    <property type="entry name" value="M23_peptidase"/>
    <property type="match status" value="1"/>
</dbReference>
<feature type="transmembrane region" description="Helical" evidence="4">
    <location>
        <begin position="36"/>
        <end position="56"/>
    </location>
</feature>
<evidence type="ECO:0000256" key="3">
    <source>
        <dbReference type="SAM" id="MobiDB-lite"/>
    </source>
</evidence>
<protein>
    <recommendedName>
        <fullName evidence="5">M23ase beta-sheet core domain-containing protein</fullName>
    </recommendedName>
</protein>
<dbReference type="Pfam" id="PF01551">
    <property type="entry name" value="Peptidase_M23"/>
    <property type="match status" value="1"/>
</dbReference>
<feature type="domain" description="M23ase beta-sheet core" evidence="5">
    <location>
        <begin position="347"/>
        <end position="448"/>
    </location>
</feature>
<dbReference type="Gene3D" id="2.70.70.10">
    <property type="entry name" value="Glucose Permease (Domain IIA)"/>
    <property type="match status" value="1"/>
</dbReference>
<feature type="coiled-coil region" evidence="2">
    <location>
        <begin position="77"/>
        <end position="167"/>
    </location>
</feature>
<organism evidence="6 7">
    <name type="scientific">Candidatus Kerfeldbacteria bacterium CG08_land_8_20_14_0_20_40_16</name>
    <dbReference type="NCBI Taxonomy" id="2014244"/>
    <lineage>
        <taxon>Bacteria</taxon>
        <taxon>Candidatus Kerfeldiibacteriota</taxon>
    </lineage>
</organism>
<comment type="caution">
    <text evidence="6">The sequence shown here is derived from an EMBL/GenBank/DDBJ whole genome shotgun (WGS) entry which is preliminary data.</text>
</comment>
<sequence>MIDNLLKTKICDIIILVEWVKNMLFLFKIKINPKKFLYLMGLVVVANLLFFPRQALLVQNSEERSDQQISNQDEQLTNDIKQQIDEKGKKIEELQQQIDQYNQNIATKQKEQASIENEISMFDDRIAKKNLNIEAQENLIEKLTLEITDLETKISDKEDEILSEKDDLSDMIRKMYEYDQKTYLEVTIGNNNFSEYFTQLKYIEQLEKSTKDALDHLKTLKSTLEGQKENLDGKKKEVEAEKTKLEGERSELEGEKTYKDQLLFDTKLDEAKFQQLIEQVRQEEVLTNTEISNLTQEMQQRLSNEDFVGLGGDIIQGNATLTWPINPKYGISCGFHCADYPFKKWFEHSGMDTRTPQGTPIGAAASGYVVIAKDGGMGYSYILIEHGDGLASIYGHVSRIDVAPEQYVRTGEIIGLSGGMPGFPGTGKFSTGPHLHFEVRVNGIPDDPLKYLPAIL</sequence>
<dbReference type="SUPFAM" id="SSF51261">
    <property type="entry name" value="Duplicated hybrid motif"/>
    <property type="match status" value="1"/>
</dbReference>
<dbReference type="EMBL" id="PEXU01000057">
    <property type="protein sequence ID" value="PIS42096.1"/>
    <property type="molecule type" value="Genomic_DNA"/>
</dbReference>
<keyword evidence="2" id="KW-0175">Coiled coil</keyword>
<dbReference type="InterPro" id="IPR011055">
    <property type="entry name" value="Dup_hybrid_motif"/>
</dbReference>
<dbReference type="PANTHER" id="PTHR21666:SF289">
    <property type="entry name" value="L-ALA--D-GLU ENDOPEPTIDASE"/>
    <property type="match status" value="1"/>
</dbReference>